<gene>
    <name evidence="7" type="ORF">F9B16_26025</name>
</gene>
<evidence type="ECO:0000256" key="1">
    <source>
        <dbReference type="ARBA" id="ARBA00006432"/>
    </source>
</evidence>
<keyword evidence="2" id="KW-0436">Ligase</keyword>
<keyword evidence="8" id="KW-1185">Reference proteome</keyword>
<organism evidence="7 8">
    <name type="scientific">Actinomadura montaniterrae</name>
    <dbReference type="NCBI Taxonomy" id="1803903"/>
    <lineage>
        <taxon>Bacteria</taxon>
        <taxon>Bacillati</taxon>
        <taxon>Actinomycetota</taxon>
        <taxon>Actinomycetes</taxon>
        <taxon>Streptosporangiales</taxon>
        <taxon>Thermomonosporaceae</taxon>
        <taxon>Actinomadura</taxon>
    </lineage>
</organism>
<dbReference type="GO" id="GO:0006631">
    <property type="term" value="P:fatty acid metabolic process"/>
    <property type="evidence" value="ECO:0007669"/>
    <property type="project" value="TreeGrafter"/>
</dbReference>
<feature type="domain" description="AMP-dependent synthetase/ligase" evidence="5">
    <location>
        <begin position="102"/>
        <end position="450"/>
    </location>
</feature>
<dbReference type="InterPro" id="IPR020845">
    <property type="entry name" value="AMP-binding_CS"/>
</dbReference>
<dbReference type="InterPro" id="IPR000873">
    <property type="entry name" value="AMP-dep_synth/lig_dom"/>
</dbReference>
<dbReference type="InterPro" id="IPR045851">
    <property type="entry name" value="AMP-bd_C_sf"/>
</dbReference>
<dbReference type="FunFam" id="3.30.300.30:FF:000008">
    <property type="entry name" value="2,3-dihydroxybenzoate-AMP ligase"/>
    <property type="match status" value="1"/>
</dbReference>
<dbReference type="PANTHER" id="PTHR43201:SF5">
    <property type="entry name" value="MEDIUM-CHAIN ACYL-COA LIGASE ACSF2, MITOCHONDRIAL"/>
    <property type="match status" value="1"/>
</dbReference>
<evidence type="ECO:0000313" key="7">
    <source>
        <dbReference type="EMBL" id="KAB2375693.1"/>
    </source>
</evidence>
<dbReference type="Pfam" id="PF13193">
    <property type="entry name" value="AMP-binding_C"/>
    <property type="match status" value="1"/>
</dbReference>
<evidence type="ECO:0000256" key="4">
    <source>
        <dbReference type="SAM" id="Phobius"/>
    </source>
</evidence>
<dbReference type="InterPro" id="IPR042099">
    <property type="entry name" value="ANL_N_sf"/>
</dbReference>
<dbReference type="EMBL" id="WBMR01000084">
    <property type="protein sequence ID" value="KAB2375693.1"/>
    <property type="molecule type" value="Genomic_DNA"/>
</dbReference>
<evidence type="ECO:0000313" key="8">
    <source>
        <dbReference type="Proteomes" id="UP000483004"/>
    </source>
</evidence>
<dbReference type="AlphaFoldDB" id="A0A6L3VNW2"/>
<evidence type="ECO:0000259" key="6">
    <source>
        <dbReference type="Pfam" id="PF13193"/>
    </source>
</evidence>
<feature type="domain" description="AMP-binding enzyme C-terminal" evidence="6">
    <location>
        <begin position="498"/>
        <end position="573"/>
    </location>
</feature>
<accession>A0A6L3VNW2</accession>
<name>A0A6L3VNW2_9ACTN</name>
<dbReference type="PROSITE" id="PS00455">
    <property type="entry name" value="AMP_BINDING"/>
    <property type="match status" value="1"/>
</dbReference>
<reference evidence="7 8" key="1">
    <citation type="submission" date="2019-09" db="EMBL/GenBank/DDBJ databases">
        <title>Actinomadura physcomitrii sp. nov., a novel actinomycete isolated from moss [Physcomitrium sphaericum (Ludw) Fuernr].</title>
        <authorList>
            <person name="Liu C."/>
            <person name="Zhuang X."/>
        </authorList>
    </citation>
    <scope>NUCLEOTIDE SEQUENCE [LARGE SCALE GENOMIC DNA]</scope>
    <source>
        <strain evidence="7 8">CYP1-1B</strain>
    </source>
</reference>
<keyword evidence="4" id="KW-1133">Transmembrane helix</keyword>
<feature type="region of interest" description="Disordered" evidence="3">
    <location>
        <begin position="1"/>
        <end position="25"/>
    </location>
</feature>
<dbReference type="Gene3D" id="3.30.300.30">
    <property type="match status" value="1"/>
</dbReference>
<evidence type="ECO:0000259" key="5">
    <source>
        <dbReference type="Pfam" id="PF00501"/>
    </source>
</evidence>
<dbReference type="OrthoDB" id="56621at2"/>
<dbReference type="GO" id="GO:0031956">
    <property type="term" value="F:medium-chain fatty acid-CoA ligase activity"/>
    <property type="evidence" value="ECO:0007669"/>
    <property type="project" value="TreeGrafter"/>
</dbReference>
<dbReference type="InterPro" id="IPR025110">
    <property type="entry name" value="AMP-bd_C"/>
</dbReference>
<comment type="similarity">
    <text evidence="1">Belongs to the ATP-dependent AMP-binding enzyme family.</text>
</comment>
<dbReference type="SUPFAM" id="SSF56801">
    <property type="entry name" value="Acetyl-CoA synthetase-like"/>
    <property type="match status" value="1"/>
</dbReference>
<keyword evidence="4" id="KW-0812">Transmembrane</keyword>
<protein>
    <submittedName>
        <fullName evidence="7">AMP-binding protein</fullName>
    </submittedName>
</protein>
<dbReference type="Pfam" id="PF00501">
    <property type="entry name" value="AMP-binding"/>
    <property type="match status" value="1"/>
</dbReference>
<feature type="transmembrane region" description="Helical" evidence="4">
    <location>
        <begin position="293"/>
        <end position="315"/>
    </location>
</feature>
<evidence type="ECO:0000256" key="3">
    <source>
        <dbReference type="SAM" id="MobiDB-lite"/>
    </source>
</evidence>
<dbReference type="Gene3D" id="3.40.50.12780">
    <property type="entry name" value="N-terminal domain of ligase-like"/>
    <property type="match status" value="1"/>
</dbReference>
<evidence type="ECO:0000256" key="2">
    <source>
        <dbReference type="ARBA" id="ARBA00022598"/>
    </source>
</evidence>
<proteinExistence type="inferred from homology"/>
<keyword evidence="4" id="KW-0472">Membrane</keyword>
<dbReference type="Proteomes" id="UP000483004">
    <property type="component" value="Unassembled WGS sequence"/>
</dbReference>
<feature type="compositionally biased region" description="Basic residues" evidence="3">
    <location>
        <begin position="1"/>
        <end position="21"/>
    </location>
</feature>
<dbReference type="PANTHER" id="PTHR43201">
    <property type="entry name" value="ACYL-COA SYNTHETASE"/>
    <property type="match status" value="1"/>
</dbReference>
<sequence>MRGRRTAWRHPTGRVRHRAPCRRTPPARHALQTPCHGNVCAGRCEEISVLERVRSAASLGVRATRAVRDTGIMHPMRPDRAARLLFPYVRFGPVPATVGAMAALRFPGRTALIDERGALTYAELEERAAALATALKERAGDGRVGVLCRNHRGFVEAVLAASRLGNDVVLLNTDFSATQLGQVAEREGVGLLVHDEEFGEAVDASGFSGARVLAWTDGDGDGESIDALVAATEAEPLNPDRTSNVIVMTSGTTGTPKGARHDLSVTSLLPAALSHLMRVPVRSGAPIVVAPPLFHILGFAYTSVGLGMGMPLVLFRRFDPAEVLAAINDCEAETLVAVPVMLQRILDAARGEPRPAPSLRVVVCGGSALHPHLSEAFMDAFGDVLINVYGATETGWATIATPEDLRAAPGTVGRPSFRLTIKILDEDGNEVPAGGTGEIYTGGGLRFAGYTGGGGKKVRGGLTGTGDLGHFDAEGRLFIDGRADDMIVSGGENVFPGEVENLLGEHPDVAEVTVKGVEDETFGQRLAAYVVRKENARVTEDDLKAHVKKHLARYKVPRDVHFVDELPRTSTGKVRSKALDG</sequence>
<comment type="caution">
    <text evidence="7">The sequence shown here is derived from an EMBL/GenBank/DDBJ whole genome shotgun (WGS) entry which is preliminary data.</text>
</comment>